<gene>
    <name evidence="9" type="ORF">CkaCkLH20_12003</name>
</gene>
<dbReference type="PANTHER" id="PTHR43066">
    <property type="entry name" value="RHOMBOID-RELATED PROTEIN"/>
    <property type="match status" value="1"/>
</dbReference>
<evidence type="ECO:0000256" key="5">
    <source>
        <dbReference type="SAM" id="MobiDB-lite"/>
    </source>
</evidence>
<dbReference type="GeneID" id="62167791"/>
<dbReference type="Pfam" id="PF08551">
    <property type="entry name" value="DUF1751"/>
    <property type="match status" value="1"/>
</dbReference>
<comment type="subcellular location">
    <subcellularLocation>
        <location evidence="1">Membrane</location>
        <topology evidence="1">Multi-pass membrane protein</topology>
    </subcellularLocation>
</comment>
<evidence type="ECO:0000256" key="2">
    <source>
        <dbReference type="ARBA" id="ARBA00022692"/>
    </source>
</evidence>
<dbReference type="SUPFAM" id="SSF144091">
    <property type="entry name" value="Rhomboid-like"/>
    <property type="match status" value="1"/>
</dbReference>
<evidence type="ECO:0000256" key="4">
    <source>
        <dbReference type="ARBA" id="ARBA00023136"/>
    </source>
</evidence>
<dbReference type="InterPro" id="IPR035952">
    <property type="entry name" value="Rhomboid-like_sf"/>
</dbReference>
<comment type="caution">
    <text evidence="9">The sequence shown here is derived from an EMBL/GenBank/DDBJ whole genome shotgun (WGS) entry which is preliminary data.</text>
</comment>
<reference evidence="9" key="2">
    <citation type="submission" date="2020-11" db="EMBL/GenBank/DDBJ databases">
        <title>Whole genome sequencing of Colletotrichum sp.</title>
        <authorList>
            <person name="Li H."/>
        </authorList>
    </citation>
    <scope>NUCLEOTIDE SEQUENCE</scope>
    <source>
        <strain evidence="9">CkLH20</strain>
    </source>
</reference>
<dbReference type="AlphaFoldDB" id="A0A9P6HTS8"/>
<keyword evidence="3 6" id="KW-1133">Transmembrane helix</keyword>
<feature type="transmembrane region" description="Helical" evidence="6">
    <location>
        <begin position="12"/>
        <end position="34"/>
    </location>
</feature>
<proteinExistence type="predicted"/>
<keyword evidence="2 6" id="KW-0812">Transmembrane</keyword>
<feature type="transmembrane region" description="Helical" evidence="6">
    <location>
        <begin position="46"/>
        <end position="72"/>
    </location>
</feature>
<dbReference type="GO" id="GO:0004252">
    <property type="term" value="F:serine-type endopeptidase activity"/>
    <property type="evidence" value="ECO:0007669"/>
    <property type="project" value="TreeGrafter"/>
</dbReference>
<feature type="transmembrane region" description="Helical" evidence="6">
    <location>
        <begin position="84"/>
        <end position="105"/>
    </location>
</feature>
<dbReference type="SMART" id="SM01160">
    <property type="entry name" value="DUF1751"/>
    <property type="match status" value="1"/>
</dbReference>
<evidence type="ECO:0000313" key="10">
    <source>
        <dbReference type="Proteomes" id="UP000781932"/>
    </source>
</evidence>
<organism evidence="9 10">
    <name type="scientific">Colletotrichum karsti</name>
    <dbReference type="NCBI Taxonomy" id="1095194"/>
    <lineage>
        <taxon>Eukaryota</taxon>
        <taxon>Fungi</taxon>
        <taxon>Dikarya</taxon>
        <taxon>Ascomycota</taxon>
        <taxon>Pezizomycotina</taxon>
        <taxon>Sordariomycetes</taxon>
        <taxon>Hypocreomycetidae</taxon>
        <taxon>Glomerellales</taxon>
        <taxon>Glomerellaceae</taxon>
        <taxon>Colletotrichum</taxon>
        <taxon>Colletotrichum boninense species complex</taxon>
    </lineage>
</organism>
<dbReference type="GO" id="GO:0016020">
    <property type="term" value="C:membrane"/>
    <property type="evidence" value="ECO:0007669"/>
    <property type="project" value="UniProtKB-SubCell"/>
</dbReference>
<feature type="domain" description="DUF7801" evidence="8">
    <location>
        <begin position="904"/>
        <end position="966"/>
    </location>
</feature>
<dbReference type="Gene3D" id="1.20.1540.10">
    <property type="entry name" value="Rhomboid-like"/>
    <property type="match status" value="1"/>
</dbReference>
<protein>
    <submittedName>
        <fullName evidence="9">Involucrin repeat protein</fullName>
    </submittedName>
</protein>
<feature type="compositionally biased region" description="Basic and acidic residues" evidence="5">
    <location>
        <begin position="744"/>
        <end position="762"/>
    </location>
</feature>
<feature type="region of interest" description="Disordered" evidence="5">
    <location>
        <begin position="300"/>
        <end position="334"/>
    </location>
</feature>
<sequence length="1114" mass="124850">MSFTNAPVTRTIVLGLVSSSIAASLFDIKHYFYIIVDTHLWRYHQLWRLLTYQLCCTNSSEVLFASMTLYHLRVIEQMWGSRKYASFILVSALFTAVIPPVFLSIVLRPLTAGLFNYMPAGPTPIIFAILAQYHAVIPHIYRYRVAASAAPPTNDEFVGLTFSDKSYRYALAIQLALFQWPGSLLGAVVGWVVGYSWRNDLLPGVMTKWRLPGWMVGMNTKLPPSSALVDLKDPIQVHLLTETALTDSKQFRILSQEEVDSLKKQIQSLTLRVEQTRTNLAIQTKYRDAAISMARLYSQPEASKRRSLMGNNRDSMGESLREAEAERQASEKRCDDLSNELRSLEQRQIESQRSLLEHTAGILQLTHKASKKPTNQLPAQIMNGMPGSPESLYTYSNGRNSMERSGDDSFFDENGLFQDLGIEGSPSRGKPKVTPLNIPSKAPGVEDKQLREEADRLKEENAQLRAQADTLNRLQDENAQLRAQTDALSTEIDSLKSENTQRLQSVTDTERKLMTFNNSLREVIVNFNPTKNGGFREPPSAPPAEPGATLGSQFQYLEQGLLVVREEQQLQGQSSDGLKDVKAAAAASSIALTQAEGRIEDLNQKLRDVLVVVDPDYPEVPNTGLNAQFDFLRDALIVVEEEMKKTASKTAVKKQDDEQTEAVLMGLWDIIQSGFASIQKQKADRRRTRMEQGVSDDDDMSDNEAVDTDEPYSLSAFSTKVQWLYSQATSLKEQKSVLKRQIKQQRELGNKSESQKDTEIKAKQDQLDQLRAAQARADEERTLELTIKQDQLDQLRSLLEQSEAEVAEAQEKLAKAEKEAEAANVTRMANESSSTKTQNEIKERDAKIASLEATVKEAETKMASITSNAQDKDGKLSKANEEVSLLTIKLAAAEKAAVEKQQEAEAKSKEVKEKEEEIDRFNMMLVELKTELTIAQAELDGAYGSRKERATQAAAVQNNVELTQLKSEVERLKDELSSTLKELENITAETINAEREKFDVESKLDDALATKSSLEGEVASLKDQLDAEVLNSRSKMSKLQEELDAERLKVTPGAGARGAGATMLSEQFRATMREERKKFQEDLKEEQAKRRRLEEELQKFRKSQGPGRSPLSPR</sequence>
<dbReference type="Pfam" id="PF25078">
    <property type="entry name" value="DUF7801"/>
    <property type="match status" value="1"/>
</dbReference>
<feature type="region of interest" description="Disordered" evidence="5">
    <location>
        <begin position="529"/>
        <end position="548"/>
    </location>
</feature>
<feature type="transmembrane region" description="Helical" evidence="6">
    <location>
        <begin position="175"/>
        <end position="197"/>
    </location>
</feature>
<evidence type="ECO:0000256" key="1">
    <source>
        <dbReference type="ARBA" id="ARBA00004141"/>
    </source>
</evidence>
<dbReference type="InterPro" id="IPR013861">
    <property type="entry name" value="TMEM115/Pdh1/Rbl19"/>
</dbReference>
<feature type="compositionally biased region" description="Basic and acidic residues" evidence="5">
    <location>
        <begin position="810"/>
        <end position="821"/>
    </location>
</feature>
<feature type="domain" description="Up-regulated during septation protein 1" evidence="7">
    <location>
        <begin position="237"/>
        <end position="366"/>
    </location>
</feature>
<evidence type="ECO:0000256" key="3">
    <source>
        <dbReference type="ARBA" id="ARBA00022989"/>
    </source>
</evidence>
<evidence type="ECO:0000313" key="9">
    <source>
        <dbReference type="EMBL" id="KAF9870513.1"/>
    </source>
</evidence>
<feature type="compositionally biased region" description="Acidic residues" evidence="5">
    <location>
        <begin position="694"/>
        <end position="709"/>
    </location>
</feature>
<keyword evidence="10" id="KW-1185">Reference proteome</keyword>
<keyword evidence="4 6" id="KW-0472">Membrane</keyword>
<dbReference type="Gene3D" id="6.10.250.3110">
    <property type="match status" value="1"/>
</dbReference>
<dbReference type="Proteomes" id="UP000781932">
    <property type="component" value="Unassembled WGS sequence"/>
</dbReference>
<feature type="region of interest" description="Disordered" evidence="5">
    <location>
        <begin position="681"/>
        <end position="709"/>
    </location>
</feature>
<evidence type="ECO:0000259" key="7">
    <source>
        <dbReference type="Pfam" id="PF15456"/>
    </source>
</evidence>
<feature type="region of interest" description="Disordered" evidence="5">
    <location>
        <begin position="421"/>
        <end position="448"/>
    </location>
</feature>
<dbReference type="EMBL" id="JAATWM020000053">
    <property type="protein sequence ID" value="KAF9870513.1"/>
    <property type="molecule type" value="Genomic_DNA"/>
</dbReference>
<dbReference type="InterPro" id="IPR029191">
    <property type="entry name" value="Uds1"/>
</dbReference>
<dbReference type="InterPro" id="IPR056703">
    <property type="entry name" value="DUF7801"/>
</dbReference>
<reference evidence="9" key="1">
    <citation type="submission" date="2020-03" db="EMBL/GenBank/DDBJ databases">
        <authorList>
            <person name="He L."/>
        </authorList>
    </citation>
    <scope>NUCLEOTIDE SEQUENCE</scope>
    <source>
        <strain evidence="9">CkLH20</strain>
    </source>
</reference>
<feature type="region of interest" description="Disordered" evidence="5">
    <location>
        <begin position="810"/>
        <end position="845"/>
    </location>
</feature>
<feature type="region of interest" description="Disordered" evidence="5">
    <location>
        <begin position="743"/>
        <end position="762"/>
    </location>
</feature>
<dbReference type="GO" id="GO:0006890">
    <property type="term" value="P:retrograde vesicle-mediated transport, Golgi to endoplasmic reticulum"/>
    <property type="evidence" value="ECO:0007669"/>
    <property type="project" value="InterPro"/>
</dbReference>
<name>A0A9P6HTS8_9PEZI</name>
<dbReference type="RefSeq" id="XP_038739974.1">
    <property type="nucleotide sequence ID" value="XM_038894717.1"/>
</dbReference>
<evidence type="ECO:0000256" key="6">
    <source>
        <dbReference type="SAM" id="Phobius"/>
    </source>
</evidence>
<evidence type="ECO:0000259" key="8">
    <source>
        <dbReference type="Pfam" id="PF25078"/>
    </source>
</evidence>
<feature type="transmembrane region" description="Helical" evidence="6">
    <location>
        <begin position="117"/>
        <end position="136"/>
    </location>
</feature>
<dbReference type="Pfam" id="PF15456">
    <property type="entry name" value="Uds1"/>
    <property type="match status" value="1"/>
</dbReference>
<feature type="compositionally biased region" description="Basic and acidic residues" evidence="5">
    <location>
        <begin position="315"/>
        <end position="334"/>
    </location>
</feature>
<accession>A0A9P6HTS8</accession>
<dbReference type="PANTHER" id="PTHR43066:SF21">
    <property type="entry name" value="UBIQUITIN-ASSOCIATED DOMAIN-CONTAINING PROTEIN 2"/>
    <property type="match status" value="1"/>
</dbReference>
<feature type="compositionally biased region" description="Polar residues" evidence="5">
    <location>
        <begin position="827"/>
        <end position="838"/>
    </location>
</feature>
<dbReference type="OrthoDB" id="5569911at2759"/>